<protein>
    <submittedName>
        <fullName evidence="2">Uncharacterized protein</fullName>
    </submittedName>
</protein>
<dbReference type="EMBL" id="VTPC01090049">
    <property type="protein sequence ID" value="KAF2884908.1"/>
    <property type="molecule type" value="Genomic_DNA"/>
</dbReference>
<sequence length="67" mass="7878">MRKIPLATLLRFPIIFGGIILLGGVAFRNREYILNLKDIEKEREAMYVHKHEDVKLIEQCKIERKGL</sequence>
<evidence type="ECO:0000313" key="3">
    <source>
        <dbReference type="Proteomes" id="UP000801492"/>
    </source>
</evidence>
<dbReference type="AlphaFoldDB" id="A0A8K0G418"/>
<comment type="caution">
    <text evidence="2">The sequence shown here is derived from an EMBL/GenBank/DDBJ whole genome shotgun (WGS) entry which is preliminary data.</text>
</comment>
<accession>A0A8K0G418</accession>
<dbReference type="Proteomes" id="UP000801492">
    <property type="component" value="Unassembled WGS sequence"/>
</dbReference>
<organism evidence="2 3">
    <name type="scientific">Ignelater luminosus</name>
    <name type="common">Cucubano</name>
    <name type="synonym">Pyrophorus luminosus</name>
    <dbReference type="NCBI Taxonomy" id="2038154"/>
    <lineage>
        <taxon>Eukaryota</taxon>
        <taxon>Metazoa</taxon>
        <taxon>Ecdysozoa</taxon>
        <taxon>Arthropoda</taxon>
        <taxon>Hexapoda</taxon>
        <taxon>Insecta</taxon>
        <taxon>Pterygota</taxon>
        <taxon>Neoptera</taxon>
        <taxon>Endopterygota</taxon>
        <taxon>Coleoptera</taxon>
        <taxon>Polyphaga</taxon>
        <taxon>Elateriformia</taxon>
        <taxon>Elateroidea</taxon>
        <taxon>Elateridae</taxon>
        <taxon>Agrypninae</taxon>
        <taxon>Pyrophorini</taxon>
        <taxon>Ignelater</taxon>
    </lineage>
</organism>
<evidence type="ECO:0000256" key="1">
    <source>
        <dbReference type="SAM" id="Phobius"/>
    </source>
</evidence>
<reference evidence="2" key="1">
    <citation type="submission" date="2019-08" db="EMBL/GenBank/DDBJ databases">
        <title>The genome of the North American firefly Photinus pyralis.</title>
        <authorList>
            <consortium name="Photinus pyralis genome working group"/>
            <person name="Fallon T.R."/>
            <person name="Sander Lower S.E."/>
            <person name="Weng J.-K."/>
        </authorList>
    </citation>
    <scope>NUCLEOTIDE SEQUENCE</scope>
    <source>
        <strain evidence="2">TRF0915ILg1</strain>
        <tissue evidence="2">Whole body</tissue>
    </source>
</reference>
<keyword evidence="1" id="KW-0812">Transmembrane</keyword>
<keyword evidence="1" id="KW-1133">Transmembrane helix</keyword>
<name>A0A8K0G418_IGNLU</name>
<gene>
    <name evidence="2" type="ORF">ILUMI_21279</name>
</gene>
<proteinExistence type="predicted"/>
<feature type="transmembrane region" description="Helical" evidence="1">
    <location>
        <begin position="6"/>
        <end position="27"/>
    </location>
</feature>
<keyword evidence="3" id="KW-1185">Reference proteome</keyword>
<keyword evidence="1" id="KW-0472">Membrane</keyword>
<evidence type="ECO:0000313" key="2">
    <source>
        <dbReference type="EMBL" id="KAF2884908.1"/>
    </source>
</evidence>